<evidence type="ECO:0000313" key="5">
    <source>
        <dbReference type="Proteomes" id="UP000186309"/>
    </source>
</evidence>
<dbReference type="Pfam" id="PF00535">
    <property type="entry name" value="Glycos_transf_2"/>
    <property type="match status" value="1"/>
</dbReference>
<dbReference type="InterPro" id="IPR050834">
    <property type="entry name" value="Glycosyltransf_2"/>
</dbReference>
<dbReference type="InterPro" id="IPR028098">
    <property type="entry name" value="Glyco_trans_4-like_N"/>
</dbReference>
<dbReference type="PANTHER" id="PTHR43685:SF2">
    <property type="entry name" value="GLYCOSYLTRANSFERASE 2-LIKE DOMAIN-CONTAINING PROTEIN"/>
    <property type="match status" value="1"/>
</dbReference>
<proteinExistence type="predicted"/>
<organism evidence="4 5">
    <name type="scientific">Paludisphaera borealis</name>
    <dbReference type="NCBI Taxonomy" id="1387353"/>
    <lineage>
        <taxon>Bacteria</taxon>
        <taxon>Pseudomonadati</taxon>
        <taxon>Planctomycetota</taxon>
        <taxon>Planctomycetia</taxon>
        <taxon>Isosphaerales</taxon>
        <taxon>Isosphaeraceae</taxon>
        <taxon>Paludisphaera</taxon>
    </lineage>
</organism>
<dbReference type="PANTHER" id="PTHR43685">
    <property type="entry name" value="GLYCOSYLTRANSFERASE"/>
    <property type="match status" value="1"/>
</dbReference>
<dbReference type="InterPro" id="IPR001173">
    <property type="entry name" value="Glyco_trans_2-like"/>
</dbReference>
<dbReference type="GO" id="GO:0016757">
    <property type="term" value="F:glycosyltransferase activity"/>
    <property type="evidence" value="ECO:0007669"/>
    <property type="project" value="InterPro"/>
</dbReference>
<keyword evidence="5" id="KW-1185">Reference proteome</keyword>
<sequence length="1059" mass="117711">MNPTERPPAIAASHIDARRSATSKVRRDRFSLQNATHLPRRFLRVVQSDGLGPAMGRARRKLRTLLRRFRSKISAGRFGGVPGGFRIPEPVDPYDAWRLRNRKTSRRGRRLSESLATLSRPIRFSIVLPVYNTSEHVLDAALASVVGQSYGIWELIVVDDASAHEYIRPLLRRWALLDDRISVLERAENGNISIATNSGATLASGEFLVLFDHDDVLDPDCLAHLALYLEANPDVDLAYSDHDKIDENGRRFAPEFKPDWSPELLLSYCYAGHVKAIRTTLYHELGGLRVGFEGSQDHDLLLRASERARRVSHVPQLLYHWRVLPGSTAASGHEKPASFEAGRRAVEEAFHRRGIDCSVVIPSWAARAGSAVFQPVMPDDGPRVAILIAEEDPSSTSRLIAWLQTSIYRNFHVYVIGSDGRMPKLGRFSLGFEITVLEGADRGRAALWNRAVEAVDEELILFVDGRTEIRGSWFLMQMVGWSRLEGVGAVGPRGLNRQGTLDHAGLSIDPERSVARKVFEGLPVWDQGYLNLARVSRNISAVSACCFMTRRDRFLSLGGFDADAFPDDLFDVDYCLRLRTRELRCVISADCEVVVPSASKSRGAEPRAIATFRERYPDVVEPYLSPHVDPSAPDLRVRPTVVPVGPSEQRLRVLAATHNLNWEGAPLIQYELLSALERSSKISAVVVSPRDGPLRARYEEAGIDVEIRPSLIDATDSDDRLAVEVRALADRLAAGGFDCLHANTLQTFWAILAARRAGVPSVWSVHESEPWKTYFSDFPAPVAHAALGSLATPYRVVFASRGSLDLWKDLDSHANFERVPTPLDLDRFRARFDGIDRAEARRALGLADGEVCILSLGTVCERKGQHDLLEAFRRLPVDAAGRARCVVVGARDGLAYSRDLGRRAAELPADRRDRFTIFPESGDTARFWLAADVFCCTSRIESYPRVVLEAMACGLPLVTTPVFGIAEQVRDQINALYYEPGDHDGLANRLSDLIRDDERRGELAAQSSWVLQGLPAHPWFVDQYEALFRAAAESFVEPDLADAERLASAPARRVTSARV</sequence>
<dbReference type="Proteomes" id="UP000186309">
    <property type="component" value="Chromosome"/>
</dbReference>
<feature type="domain" description="Glycosyltransferase 2-like" evidence="2">
    <location>
        <begin position="125"/>
        <end position="250"/>
    </location>
</feature>
<protein>
    <submittedName>
        <fullName evidence="4">GT2 and GT4 families glycosyltransferase</fullName>
    </submittedName>
</protein>
<dbReference type="STRING" id="1387353.BSF38_01716"/>
<dbReference type="InterPro" id="IPR001296">
    <property type="entry name" value="Glyco_trans_1"/>
</dbReference>
<evidence type="ECO:0000259" key="3">
    <source>
        <dbReference type="Pfam" id="PF13579"/>
    </source>
</evidence>
<dbReference type="Gene3D" id="3.40.50.2000">
    <property type="entry name" value="Glycogen Phosphorylase B"/>
    <property type="match status" value="2"/>
</dbReference>
<dbReference type="Pfam" id="PF00534">
    <property type="entry name" value="Glycos_transf_1"/>
    <property type="match status" value="1"/>
</dbReference>
<dbReference type="EMBL" id="CP019082">
    <property type="protein sequence ID" value="APW60249.1"/>
    <property type="molecule type" value="Genomic_DNA"/>
</dbReference>
<dbReference type="Gene3D" id="3.90.550.10">
    <property type="entry name" value="Spore Coat Polysaccharide Biosynthesis Protein SpsA, Chain A"/>
    <property type="match status" value="2"/>
</dbReference>
<accession>A0A1U7CMW3</accession>
<dbReference type="CDD" id="cd04184">
    <property type="entry name" value="GT2_RfbC_Mx_like"/>
    <property type="match status" value="1"/>
</dbReference>
<evidence type="ECO:0000313" key="4">
    <source>
        <dbReference type="EMBL" id="APW60249.1"/>
    </source>
</evidence>
<dbReference type="CDD" id="cd03801">
    <property type="entry name" value="GT4_PimA-like"/>
    <property type="match status" value="1"/>
</dbReference>
<feature type="domain" description="Glycosyl transferase family 1" evidence="1">
    <location>
        <begin position="836"/>
        <end position="1004"/>
    </location>
</feature>
<evidence type="ECO:0000259" key="2">
    <source>
        <dbReference type="Pfam" id="PF00535"/>
    </source>
</evidence>
<evidence type="ECO:0000259" key="1">
    <source>
        <dbReference type="Pfam" id="PF00534"/>
    </source>
</evidence>
<keyword evidence="4" id="KW-0808">Transferase</keyword>
<gene>
    <name evidence="4" type="ORF">BSF38_01716</name>
</gene>
<reference evidence="5" key="1">
    <citation type="submission" date="2016-12" db="EMBL/GenBank/DDBJ databases">
        <title>Comparative genomics of four Isosphaeraceae planctomycetes: a common pool of plasmids and glycoside hydrolase genes.</title>
        <authorList>
            <person name="Ivanova A."/>
        </authorList>
    </citation>
    <scope>NUCLEOTIDE SEQUENCE [LARGE SCALE GENOMIC DNA]</scope>
    <source>
        <strain evidence="5">PX4</strain>
    </source>
</reference>
<dbReference type="SUPFAM" id="SSF53756">
    <property type="entry name" value="UDP-Glycosyltransferase/glycogen phosphorylase"/>
    <property type="match status" value="1"/>
</dbReference>
<dbReference type="Pfam" id="PF13579">
    <property type="entry name" value="Glyco_trans_4_4"/>
    <property type="match status" value="1"/>
</dbReference>
<dbReference type="OrthoDB" id="9800276at2"/>
<dbReference type="AlphaFoldDB" id="A0A1U7CMW3"/>
<dbReference type="InterPro" id="IPR029044">
    <property type="entry name" value="Nucleotide-diphossugar_trans"/>
</dbReference>
<name>A0A1U7CMW3_9BACT</name>
<dbReference type="SUPFAM" id="SSF53448">
    <property type="entry name" value="Nucleotide-diphospho-sugar transferases"/>
    <property type="match status" value="2"/>
</dbReference>
<dbReference type="KEGG" id="pbor:BSF38_01716"/>
<dbReference type="RefSeq" id="WP_145952027.1">
    <property type="nucleotide sequence ID" value="NZ_CP019082.1"/>
</dbReference>
<feature type="domain" description="Glycosyltransferase subfamily 4-like N-terminal" evidence="3">
    <location>
        <begin position="671"/>
        <end position="787"/>
    </location>
</feature>